<feature type="coiled-coil region" evidence="1">
    <location>
        <begin position="113"/>
        <end position="175"/>
    </location>
</feature>
<protein>
    <submittedName>
        <fullName evidence="3">Filament-like plant protein 1</fullName>
    </submittedName>
</protein>
<name>V8PGQ6_OPHHA</name>
<dbReference type="Proteomes" id="UP000018936">
    <property type="component" value="Unassembled WGS sequence"/>
</dbReference>
<keyword evidence="1" id="KW-0175">Coiled coil</keyword>
<proteinExistence type="predicted"/>
<sequence>NERLSKEIKKHTEHLKHLTSKLQKKEINYKKHDTDLATEIKKNEATYQSNIIADSDLQPAGNGMERQWGQWHKKRDQIVLNGRRNLTGQEEYNSKTKCMEEMEEKLQENVPLAEKLQKELEEISTSYTKQKEIYNELRDEESALKVGIERSLREIKRLERQKTVAKTELRRSRDISFEQLTSSTYSIKFIERDNYEIDRMLFILNGENARLRAIFFKYQHELLIILEEYVRRNTKRNVKVDYVHEGLQLNYEEMDSLLRSKSLPEANKYQDISMEVTSIYSQRIDSFVGTVNGGNVYTVPEDQKEKKKSTKSPDMTNFKKTEK</sequence>
<gene>
    <name evidence="3" type="primary">FPP1</name>
    <name evidence="3" type="ORF">L345_00642</name>
</gene>
<feature type="non-terminal residue" evidence="3">
    <location>
        <position position="1"/>
    </location>
</feature>
<accession>V8PGQ6</accession>
<feature type="region of interest" description="Disordered" evidence="2">
    <location>
        <begin position="300"/>
        <end position="323"/>
    </location>
</feature>
<evidence type="ECO:0000256" key="1">
    <source>
        <dbReference type="SAM" id="Coils"/>
    </source>
</evidence>
<evidence type="ECO:0000256" key="2">
    <source>
        <dbReference type="SAM" id="MobiDB-lite"/>
    </source>
</evidence>
<dbReference type="OrthoDB" id="10031759at2759"/>
<keyword evidence="4" id="KW-1185">Reference proteome</keyword>
<organism evidence="3 4">
    <name type="scientific">Ophiophagus hannah</name>
    <name type="common">King cobra</name>
    <name type="synonym">Naja hannah</name>
    <dbReference type="NCBI Taxonomy" id="8665"/>
    <lineage>
        <taxon>Eukaryota</taxon>
        <taxon>Metazoa</taxon>
        <taxon>Chordata</taxon>
        <taxon>Craniata</taxon>
        <taxon>Vertebrata</taxon>
        <taxon>Euteleostomi</taxon>
        <taxon>Lepidosauria</taxon>
        <taxon>Squamata</taxon>
        <taxon>Bifurcata</taxon>
        <taxon>Unidentata</taxon>
        <taxon>Episquamata</taxon>
        <taxon>Toxicofera</taxon>
        <taxon>Serpentes</taxon>
        <taxon>Colubroidea</taxon>
        <taxon>Elapidae</taxon>
        <taxon>Elapinae</taxon>
        <taxon>Ophiophagus</taxon>
    </lineage>
</organism>
<dbReference type="PANTHER" id="PTHR35347:SF1">
    <property type="entry name" value="COILED-COIL DOMAIN-CONTAINING PROTEIN 175"/>
    <property type="match status" value="1"/>
</dbReference>
<reference evidence="3 4" key="1">
    <citation type="journal article" date="2013" name="Proc. Natl. Acad. Sci. U.S.A.">
        <title>The king cobra genome reveals dynamic gene evolution and adaptation in the snake venom system.</title>
        <authorList>
            <person name="Vonk F.J."/>
            <person name="Casewell N.R."/>
            <person name="Henkel C.V."/>
            <person name="Heimberg A.M."/>
            <person name="Jansen H.J."/>
            <person name="McCleary R.J."/>
            <person name="Kerkkamp H.M."/>
            <person name="Vos R.A."/>
            <person name="Guerreiro I."/>
            <person name="Calvete J.J."/>
            <person name="Wuster W."/>
            <person name="Woods A.E."/>
            <person name="Logan J.M."/>
            <person name="Harrison R.A."/>
            <person name="Castoe T.A."/>
            <person name="de Koning A.P."/>
            <person name="Pollock D.D."/>
            <person name="Yandell M."/>
            <person name="Calderon D."/>
            <person name="Renjifo C."/>
            <person name="Currier R.B."/>
            <person name="Salgado D."/>
            <person name="Pla D."/>
            <person name="Sanz L."/>
            <person name="Hyder A.S."/>
            <person name="Ribeiro J.M."/>
            <person name="Arntzen J.W."/>
            <person name="van den Thillart G.E."/>
            <person name="Boetzer M."/>
            <person name="Pirovano W."/>
            <person name="Dirks R.P."/>
            <person name="Spaink H.P."/>
            <person name="Duboule D."/>
            <person name="McGlinn E."/>
            <person name="Kini R.M."/>
            <person name="Richardson M.K."/>
        </authorList>
    </citation>
    <scope>NUCLEOTIDE SEQUENCE</scope>
    <source>
        <tissue evidence="3">Blood</tissue>
    </source>
</reference>
<dbReference type="EMBL" id="AZIM01000081">
    <property type="protein sequence ID" value="ETE73510.1"/>
    <property type="molecule type" value="Genomic_DNA"/>
</dbReference>
<dbReference type="PANTHER" id="PTHR35347">
    <property type="entry name" value="COILED-COIL DOMAIN-CONTAINING PROTEIN 175"/>
    <property type="match status" value="1"/>
</dbReference>
<dbReference type="AlphaFoldDB" id="V8PGQ6"/>
<comment type="caution">
    <text evidence="3">The sequence shown here is derived from an EMBL/GenBank/DDBJ whole genome shotgun (WGS) entry which is preliminary data.</text>
</comment>
<evidence type="ECO:0000313" key="3">
    <source>
        <dbReference type="EMBL" id="ETE73510.1"/>
    </source>
</evidence>
<feature type="coiled-coil region" evidence="1">
    <location>
        <begin position="1"/>
        <end position="28"/>
    </location>
</feature>
<dbReference type="InterPro" id="IPR038834">
    <property type="entry name" value="CCDC175"/>
</dbReference>
<evidence type="ECO:0000313" key="4">
    <source>
        <dbReference type="Proteomes" id="UP000018936"/>
    </source>
</evidence>